<keyword evidence="1" id="KW-0808">Transferase</keyword>
<dbReference type="GO" id="GO:0008168">
    <property type="term" value="F:methyltransferase activity"/>
    <property type="evidence" value="ECO:0007669"/>
    <property type="project" value="UniProtKB-KW"/>
</dbReference>
<name>A0A699JHC0_TANCI</name>
<comment type="caution">
    <text evidence="1">The sequence shown here is derived from an EMBL/GenBank/DDBJ whole genome shotgun (WGS) entry which is preliminary data.</text>
</comment>
<sequence length="131" mass="14471">KICGPDVVAREGSYDPDSILRSRSCKDKMIPGRIASLTALDVTIHALLQCKVLVELKDLADKSTLKEFVSPSLIFIGKVAALSLLWTQHCSKDTKYLIPNVDITTDSTLGNGETYVYEKKRASDFPYGMCQ</sequence>
<dbReference type="AlphaFoldDB" id="A0A699JHC0"/>
<evidence type="ECO:0000313" key="1">
    <source>
        <dbReference type="EMBL" id="GFA36576.1"/>
    </source>
</evidence>
<gene>
    <name evidence="1" type="ORF">Tci_608548</name>
</gene>
<feature type="non-terminal residue" evidence="1">
    <location>
        <position position="1"/>
    </location>
</feature>
<dbReference type="EMBL" id="BKCJ010411668">
    <property type="protein sequence ID" value="GFA36576.1"/>
    <property type="molecule type" value="Genomic_DNA"/>
</dbReference>
<accession>A0A699JHC0</accession>
<keyword evidence="1" id="KW-0489">Methyltransferase</keyword>
<protein>
    <submittedName>
        <fullName evidence="1">Urophorphyrin methylase 1</fullName>
    </submittedName>
</protein>
<proteinExistence type="predicted"/>
<reference evidence="1" key="1">
    <citation type="journal article" date="2019" name="Sci. Rep.">
        <title>Draft genome of Tanacetum cinerariifolium, the natural source of mosquito coil.</title>
        <authorList>
            <person name="Yamashiro T."/>
            <person name="Shiraishi A."/>
            <person name="Satake H."/>
            <person name="Nakayama K."/>
        </authorList>
    </citation>
    <scope>NUCLEOTIDE SEQUENCE</scope>
</reference>
<organism evidence="1">
    <name type="scientific">Tanacetum cinerariifolium</name>
    <name type="common">Dalmatian daisy</name>
    <name type="synonym">Chrysanthemum cinerariifolium</name>
    <dbReference type="NCBI Taxonomy" id="118510"/>
    <lineage>
        <taxon>Eukaryota</taxon>
        <taxon>Viridiplantae</taxon>
        <taxon>Streptophyta</taxon>
        <taxon>Embryophyta</taxon>
        <taxon>Tracheophyta</taxon>
        <taxon>Spermatophyta</taxon>
        <taxon>Magnoliopsida</taxon>
        <taxon>eudicotyledons</taxon>
        <taxon>Gunneridae</taxon>
        <taxon>Pentapetalae</taxon>
        <taxon>asterids</taxon>
        <taxon>campanulids</taxon>
        <taxon>Asterales</taxon>
        <taxon>Asteraceae</taxon>
        <taxon>Asteroideae</taxon>
        <taxon>Anthemideae</taxon>
        <taxon>Anthemidinae</taxon>
        <taxon>Tanacetum</taxon>
    </lineage>
</organism>
<dbReference type="GO" id="GO:0032259">
    <property type="term" value="P:methylation"/>
    <property type="evidence" value="ECO:0007669"/>
    <property type="project" value="UniProtKB-KW"/>
</dbReference>